<keyword evidence="1" id="KW-0472">Membrane</keyword>
<feature type="transmembrane region" description="Helical" evidence="1">
    <location>
        <begin position="109"/>
        <end position="132"/>
    </location>
</feature>
<feature type="transmembrane region" description="Helical" evidence="1">
    <location>
        <begin position="174"/>
        <end position="196"/>
    </location>
</feature>
<evidence type="ECO:0000313" key="3">
    <source>
        <dbReference type="Proteomes" id="UP000002162"/>
    </source>
</evidence>
<dbReference type="EMBL" id="CP000942">
    <property type="protein sequence ID" value="ACA33035.1"/>
    <property type="molecule type" value="Genomic_DNA"/>
</dbReference>
<feature type="transmembrane region" description="Helical" evidence="1">
    <location>
        <begin position="55"/>
        <end position="76"/>
    </location>
</feature>
<dbReference type="Proteomes" id="UP000002162">
    <property type="component" value="Chromosome"/>
</dbReference>
<keyword evidence="1" id="KW-1133">Transmembrane helix</keyword>
<feature type="transmembrane region" description="Helical" evidence="1">
    <location>
        <begin position="144"/>
        <end position="167"/>
    </location>
</feature>
<evidence type="ECO:0000256" key="1">
    <source>
        <dbReference type="SAM" id="Phobius"/>
    </source>
</evidence>
<name>A0A2C9DYN1_UREP2</name>
<dbReference type="RefSeq" id="WP_006688987.1">
    <property type="nucleotide sequence ID" value="NC_010503.1"/>
</dbReference>
<reference evidence="2 3" key="1">
    <citation type="submission" date="2008-02" db="EMBL/GenBank/DDBJ databases">
        <title>Genome sequence of Ureaplasma parvum serovar 3.</title>
        <authorList>
            <person name="Methe B.A."/>
            <person name="Glass J."/>
            <person name="Waites K."/>
            <person name="Shrivastava S."/>
        </authorList>
    </citation>
    <scope>NUCLEOTIDE SEQUENCE [LARGE SCALE GENOMIC DNA]</scope>
    <source>
        <strain evidence="3">ATCC 27815 / 27 / NCTC 11736</strain>
    </source>
</reference>
<dbReference type="GeneID" id="29672550"/>
<organism evidence="2 3">
    <name type="scientific">Ureaplasma parvum serovar 3 (strain ATCC 27815 / 27 / NCTC 11736)</name>
    <dbReference type="NCBI Taxonomy" id="505682"/>
    <lineage>
        <taxon>Bacteria</taxon>
        <taxon>Bacillati</taxon>
        <taxon>Mycoplasmatota</taxon>
        <taxon>Mycoplasmoidales</taxon>
        <taxon>Mycoplasmoidaceae</taxon>
        <taxon>Ureaplasma</taxon>
    </lineage>
</organism>
<sequence>MLKNYFQSSWLYTTFLSRLVLFKKSTYFLVGISLFVNLIFIIINGLNIANNIKTYLILFYLFTSINSLLTIVFSTIKAINLFKDLKDEGIEILVFSKSISRKNIIFTKIGFLILNIVFWSLITYILNIIFYVVNIKNNNGINFFYLYAFFNYYFCGLIFASIAALIVSRWSNKVAMIIPISCFLPFLIAGGVANLYSTSKINQVAKYMNINYDKYDSNTILDVEKFYLNNHNDEVYLITKNLNNPQFSKRQNYFLKAAFDHAKNASTFFHVLSWLSVPYQLNNSFYKNDIDPFSVNSQHENYLDKYFNYHGLESKLYDYKLNKHPHLPQFNINENQKEYFVPGALKNTSQFPTLENRNLIYARENVDRFDVNFIEDDNLFSSTNDFVGELKWAVIRNTLESKVFNNFAKKFYDNFDEDIDKPQIIAAYNDVINEQSSINFSTIVDENSILFAKKINNYYVKNLVEKKIYFIVALMYYLYFNEERWNLLEKLLKNDKVINFYRPSSIRINVNNYAYDIGGIGSYELMKKVVNNKTLYRYQLQKSNNYVFQTAKEVYSIKRADQIVNKNYYWLIWILFSTILIISLALIYLKRDYK</sequence>
<feature type="transmembrane region" description="Helical" evidence="1">
    <location>
        <begin position="568"/>
        <end position="589"/>
    </location>
</feature>
<evidence type="ECO:0000313" key="2">
    <source>
        <dbReference type="EMBL" id="ACA33035.1"/>
    </source>
</evidence>
<dbReference type="AlphaFoldDB" id="A0A2C9DYN1"/>
<keyword evidence="1" id="KW-0812">Transmembrane</keyword>
<dbReference type="HOGENOM" id="CLU_029433_1_0_14"/>
<accession>A0A2C9DYN1</accession>
<feature type="transmembrane region" description="Helical" evidence="1">
    <location>
        <begin position="27"/>
        <end position="49"/>
    </location>
</feature>
<proteinExistence type="predicted"/>
<protein>
    <submittedName>
        <fullName evidence="2">Putative membrane protein</fullName>
    </submittedName>
</protein>
<dbReference type="KEGG" id="upa:UPA3_0408"/>
<gene>
    <name evidence="2" type="ordered locus">UPA3_0408</name>
</gene>